<keyword evidence="1" id="KW-0472">Membrane</keyword>
<proteinExistence type="predicted"/>
<name>A0A7W2AQT1_9BACL</name>
<dbReference type="EMBL" id="JACEOL010000002">
    <property type="protein sequence ID" value="MBA4600830.1"/>
    <property type="molecule type" value="Genomic_DNA"/>
</dbReference>
<evidence type="ECO:0000313" key="2">
    <source>
        <dbReference type="EMBL" id="MBA4600830.1"/>
    </source>
</evidence>
<evidence type="ECO:0000313" key="3">
    <source>
        <dbReference type="Proteomes" id="UP000538292"/>
    </source>
</evidence>
<dbReference type="SUPFAM" id="SSF53850">
    <property type="entry name" value="Periplasmic binding protein-like II"/>
    <property type="match status" value="1"/>
</dbReference>
<dbReference type="InterPro" id="IPR006059">
    <property type="entry name" value="SBP"/>
</dbReference>
<keyword evidence="1" id="KW-0812">Transmembrane</keyword>
<keyword evidence="3" id="KW-1185">Reference proteome</keyword>
<keyword evidence="1" id="KW-1133">Transmembrane helix</keyword>
<dbReference type="PANTHER" id="PTHR42779:SF1">
    <property type="entry name" value="PROTEIN YNJB"/>
    <property type="match status" value="1"/>
</dbReference>
<dbReference type="Gene3D" id="3.40.190.10">
    <property type="entry name" value="Periplasmic binding protein-like II"/>
    <property type="match status" value="2"/>
</dbReference>
<comment type="caution">
    <text evidence="2">The sequence shown here is derived from an EMBL/GenBank/DDBJ whole genome shotgun (WGS) entry which is preliminary data.</text>
</comment>
<protein>
    <submittedName>
        <fullName evidence="2">Extracellular solute-binding protein</fullName>
    </submittedName>
</protein>
<evidence type="ECO:0000256" key="1">
    <source>
        <dbReference type="SAM" id="Phobius"/>
    </source>
</evidence>
<dbReference type="RefSeq" id="WP_181736709.1">
    <property type="nucleotide sequence ID" value="NZ_JACEOL010000002.1"/>
</dbReference>
<dbReference type="AlphaFoldDB" id="A0A7W2AQT1"/>
<dbReference type="PANTHER" id="PTHR42779">
    <property type="entry name" value="PROTEIN YNJB"/>
    <property type="match status" value="1"/>
</dbReference>
<dbReference type="Proteomes" id="UP000538292">
    <property type="component" value="Unassembled WGS sequence"/>
</dbReference>
<sequence>MLEKRWLVITVVLLFGICLAVGLILWDPSSEGKDDAVTLTIYTVAGGDEYYKDIVIPMFEEKTNGKYQIEYGRGTAQEIINKIKTQGNSGTIDIVITGLDGLPLGIKEGLWEQLYPKYSNEIHANEWNEIGKAYIEKYDGYGAPVTTGSGGPVLVYNSKKVNNPPSTYAELKDWILKNPGRFTYAAVPSSGPARGFFFGLAQSLGEDFNNPDSLNETWKYLADIGKTIDYYPSKTSDTFDLLYEGEVDIIPHTPFWFANLVATNTVPSHIKAVALEDTKQIIDSHFYVMVKNLPEERKKAALEFLKFVTSKEIQAQGYAVGLIPANEKSSPALLESKYKKTYNHYLKGVMPDFKEKDTILVPENNWVLFPDLEVTNKLYNLWEQKIQAQK</sequence>
<feature type="transmembrane region" description="Helical" evidence="1">
    <location>
        <begin position="6"/>
        <end position="26"/>
    </location>
</feature>
<reference evidence="2 3" key="1">
    <citation type="submission" date="2020-07" db="EMBL/GenBank/DDBJ databases">
        <title>Thermoactinomyces phylogeny.</title>
        <authorList>
            <person name="Dunlap C."/>
        </authorList>
    </citation>
    <scope>NUCLEOTIDE SEQUENCE [LARGE SCALE GENOMIC DNA]</scope>
    <source>
        <strain evidence="2 3">AMNI-1</strain>
    </source>
</reference>
<organism evidence="2 3">
    <name type="scientific">Thermoactinomyces mirandus</name>
    <dbReference type="NCBI Taxonomy" id="2756294"/>
    <lineage>
        <taxon>Bacteria</taxon>
        <taxon>Bacillati</taxon>
        <taxon>Bacillota</taxon>
        <taxon>Bacilli</taxon>
        <taxon>Bacillales</taxon>
        <taxon>Thermoactinomycetaceae</taxon>
        <taxon>Thermoactinomyces</taxon>
    </lineage>
</organism>
<accession>A0A7W2AQT1</accession>
<dbReference type="Pfam" id="PF13416">
    <property type="entry name" value="SBP_bac_8"/>
    <property type="match status" value="1"/>
</dbReference>
<gene>
    <name evidence="2" type="ORF">H2C83_00525</name>
</gene>